<feature type="compositionally biased region" description="Basic and acidic residues" evidence="1">
    <location>
        <begin position="175"/>
        <end position="184"/>
    </location>
</feature>
<proteinExistence type="predicted"/>
<gene>
    <name evidence="2" type="ORF">E2C01_053118</name>
</gene>
<organism evidence="2 3">
    <name type="scientific">Portunus trituberculatus</name>
    <name type="common">Swimming crab</name>
    <name type="synonym">Neptunus trituberculatus</name>
    <dbReference type="NCBI Taxonomy" id="210409"/>
    <lineage>
        <taxon>Eukaryota</taxon>
        <taxon>Metazoa</taxon>
        <taxon>Ecdysozoa</taxon>
        <taxon>Arthropoda</taxon>
        <taxon>Crustacea</taxon>
        <taxon>Multicrustacea</taxon>
        <taxon>Malacostraca</taxon>
        <taxon>Eumalacostraca</taxon>
        <taxon>Eucarida</taxon>
        <taxon>Decapoda</taxon>
        <taxon>Pleocyemata</taxon>
        <taxon>Brachyura</taxon>
        <taxon>Eubrachyura</taxon>
        <taxon>Portunoidea</taxon>
        <taxon>Portunidae</taxon>
        <taxon>Portuninae</taxon>
        <taxon>Portunus</taxon>
    </lineage>
</organism>
<evidence type="ECO:0000313" key="2">
    <source>
        <dbReference type="EMBL" id="MPC59102.1"/>
    </source>
</evidence>
<dbReference type="Proteomes" id="UP000324222">
    <property type="component" value="Unassembled WGS sequence"/>
</dbReference>
<sequence length="301" mass="31231">MRDRAGHHHSKETQALAGAPAAAAARRRHIFGAAAQHSQTLRSHTGYTLGGPCHWGATVVSLGGGVCLGDSDPLAVGDGATLADTSGCERRRRAGPPYAAGVPTALRPRLGPAQPPAAPRSRCRGRGAVLVRAGTCGGDGKAPGQTRNSALERRSQGAGEDLKSGRSYGRSLNRSARDMRDSTSSRRHLPVTSESNGAEGNTPILTAPPPAAGHAAPVPCLDPLQERRGGILVAPQSKAAGGSRLPFPRAGSLCPVSLFRWTRCDNLILSRCDGPHPPRSHAVIKPSYLMSSLPLTPPLPS</sequence>
<reference evidence="2 3" key="1">
    <citation type="submission" date="2019-05" db="EMBL/GenBank/DDBJ databases">
        <title>Another draft genome of Portunus trituberculatus and its Hox gene families provides insights of decapod evolution.</title>
        <authorList>
            <person name="Jeong J.-H."/>
            <person name="Song I."/>
            <person name="Kim S."/>
            <person name="Choi T."/>
            <person name="Kim D."/>
            <person name="Ryu S."/>
            <person name="Kim W."/>
        </authorList>
    </citation>
    <scope>NUCLEOTIDE SEQUENCE [LARGE SCALE GENOMIC DNA]</scope>
    <source>
        <tissue evidence="2">Muscle</tissue>
    </source>
</reference>
<evidence type="ECO:0000256" key="1">
    <source>
        <dbReference type="SAM" id="MobiDB-lite"/>
    </source>
</evidence>
<accession>A0A5B7GJG8</accession>
<protein>
    <submittedName>
        <fullName evidence="2">Uncharacterized protein</fullName>
    </submittedName>
</protein>
<feature type="region of interest" description="Disordered" evidence="1">
    <location>
        <begin position="1"/>
        <end position="22"/>
    </location>
</feature>
<feature type="compositionally biased region" description="Basic and acidic residues" evidence="1">
    <location>
        <begin position="150"/>
        <end position="164"/>
    </location>
</feature>
<name>A0A5B7GJG8_PORTR</name>
<feature type="compositionally biased region" description="Basic residues" evidence="1">
    <location>
        <begin position="1"/>
        <end position="10"/>
    </location>
</feature>
<keyword evidence="3" id="KW-1185">Reference proteome</keyword>
<dbReference type="AlphaFoldDB" id="A0A5B7GJG8"/>
<evidence type="ECO:0000313" key="3">
    <source>
        <dbReference type="Proteomes" id="UP000324222"/>
    </source>
</evidence>
<feature type="region of interest" description="Disordered" evidence="1">
    <location>
        <begin position="87"/>
        <end position="221"/>
    </location>
</feature>
<comment type="caution">
    <text evidence="2">The sequence shown here is derived from an EMBL/GenBank/DDBJ whole genome shotgun (WGS) entry which is preliminary data.</text>
</comment>
<dbReference type="EMBL" id="VSRR010016256">
    <property type="protein sequence ID" value="MPC59102.1"/>
    <property type="molecule type" value="Genomic_DNA"/>
</dbReference>